<name>A0A518D3Y9_9BACT</name>
<dbReference type="AlphaFoldDB" id="A0A518D3Y9"/>
<dbReference type="GO" id="GO:0003863">
    <property type="term" value="F:branched-chain 2-oxo acid dehydrogenase activity"/>
    <property type="evidence" value="ECO:0007669"/>
    <property type="project" value="UniProtKB-EC"/>
</dbReference>
<dbReference type="SUPFAM" id="SSF52518">
    <property type="entry name" value="Thiamin diphosphate-binding fold (THDP-binding)"/>
    <property type="match status" value="1"/>
</dbReference>
<keyword evidence="8" id="KW-1185">Reference proteome</keyword>
<feature type="domain" description="Dehydrogenase E1 component" evidence="6">
    <location>
        <begin position="33"/>
        <end position="330"/>
    </location>
</feature>
<dbReference type="PANTHER" id="PTHR43380:SF1">
    <property type="entry name" value="2-OXOISOVALERATE DEHYDROGENASE SUBUNIT ALPHA, MITOCHONDRIAL"/>
    <property type="match status" value="1"/>
</dbReference>
<dbReference type="Gene3D" id="3.40.50.970">
    <property type="match status" value="1"/>
</dbReference>
<dbReference type="EC" id="1.2.4.4" evidence="4"/>
<keyword evidence="2 4" id="KW-0560">Oxidoreductase</keyword>
<evidence type="ECO:0000256" key="2">
    <source>
        <dbReference type="ARBA" id="ARBA00023002"/>
    </source>
</evidence>
<evidence type="ECO:0000256" key="4">
    <source>
        <dbReference type="RuleBase" id="RU365014"/>
    </source>
</evidence>
<feature type="region of interest" description="Disordered" evidence="5">
    <location>
        <begin position="1"/>
        <end position="20"/>
    </location>
</feature>
<evidence type="ECO:0000313" key="7">
    <source>
        <dbReference type="EMBL" id="QDU86195.1"/>
    </source>
</evidence>
<dbReference type="PANTHER" id="PTHR43380">
    <property type="entry name" value="2-OXOISOVALERATE DEHYDROGENASE SUBUNIT ALPHA, MITOCHONDRIAL"/>
    <property type="match status" value="1"/>
</dbReference>
<dbReference type="CDD" id="cd02000">
    <property type="entry name" value="TPP_E1_PDC_ADC_BCADC"/>
    <property type="match status" value="1"/>
</dbReference>
<evidence type="ECO:0000259" key="6">
    <source>
        <dbReference type="Pfam" id="PF00676"/>
    </source>
</evidence>
<sequence length="373" mass="40437">MSQPAPLTVIEPDGRASMGHDPGLSDDELLHCYRTMLLVRAFDDICLKLQRSGRIGFSIPNKGIEATQVGAASALRKSDWIFPSYRDFGMAMYHGIKSVDMMHNMFGNAQDSALGRQMPVHFSFTEPIKFYSISSPIGTHLPQAVGAAFAMKERGEDNVALVSFGDGGTSSLGFHSGLNFAGVWKAPVVFLCQNNGYAISCPSEQQTASDGYAIKGVAYGVPGVVVDGNDLLAVRQATGEAVERARRGDGPTIIEAVTFRMGGHSTSDDPSRYVPKELFEEWEKKDPVERFEKYLASRGLWTKERGESMRGDVMKEVADAAREAQGVGKPPLESIFSDVYAEVPAHLRAQGAAAFDLAKRFGDPDAGEGEFPL</sequence>
<gene>
    <name evidence="7" type="ORF">Pla163_33450</name>
</gene>
<dbReference type="InterPro" id="IPR029061">
    <property type="entry name" value="THDP-binding"/>
</dbReference>
<dbReference type="InterPro" id="IPR001017">
    <property type="entry name" value="DH_E1"/>
</dbReference>
<accession>A0A518D3Y9</accession>
<comment type="function">
    <text evidence="4">The branched-chain alpha-keto dehydrogenase complex catalyzes the overall conversion of alpha-keto acids to acyl-CoA and CO(2). It contains multiple copies of three enzymatic components: branched-chain alpha-keto acid decarboxylase (E1), lipoamide acyltransferase (E2) and lipoamide dehydrogenase (E3).</text>
</comment>
<dbReference type="GO" id="GO:0009083">
    <property type="term" value="P:branched-chain amino acid catabolic process"/>
    <property type="evidence" value="ECO:0007669"/>
    <property type="project" value="TreeGrafter"/>
</dbReference>
<keyword evidence="3 4" id="KW-0786">Thiamine pyrophosphate</keyword>
<evidence type="ECO:0000256" key="5">
    <source>
        <dbReference type="SAM" id="MobiDB-lite"/>
    </source>
</evidence>
<dbReference type="RefSeq" id="WP_145190977.1">
    <property type="nucleotide sequence ID" value="NZ_CP036290.1"/>
</dbReference>
<reference evidence="7 8" key="1">
    <citation type="submission" date="2019-02" db="EMBL/GenBank/DDBJ databases">
        <title>Deep-cultivation of Planctomycetes and their phenomic and genomic characterization uncovers novel biology.</title>
        <authorList>
            <person name="Wiegand S."/>
            <person name="Jogler M."/>
            <person name="Boedeker C."/>
            <person name="Pinto D."/>
            <person name="Vollmers J."/>
            <person name="Rivas-Marin E."/>
            <person name="Kohn T."/>
            <person name="Peeters S.H."/>
            <person name="Heuer A."/>
            <person name="Rast P."/>
            <person name="Oberbeckmann S."/>
            <person name="Bunk B."/>
            <person name="Jeske O."/>
            <person name="Meyerdierks A."/>
            <person name="Storesund J.E."/>
            <person name="Kallscheuer N."/>
            <person name="Luecker S."/>
            <person name="Lage O.M."/>
            <person name="Pohl T."/>
            <person name="Merkel B.J."/>
            <person name="Hornburger P."/>
            <person name="Mueller R.-W."/>
            <person name="Bruemmer F."/>
            <person name="Labrenz M."/>
            <person name="Spormann A.M."/>
            <person name="Op den Camp H."/>
            <person name="Overmann J."/>
            <person name="Amann R."/>
            <person name="Jetten M.S.M."/>
            <person name="Mascher T."/>
            <person name="Medema M.H."/>
            <person name="Devos D.P."/>
            <person name="Kaster A.-K."/>
            <person name="Ovreas L."/>
            <person name="Rohde M."/>
            <person name="Galperin M.Y."/>
            <person name="Jogler C."/>
        </authorList>
    </citation>
    <scope>NUCLEOTIDE SEQUENCE [LARGE SCALE GENOMIC DNA]</scope>
    <source>
        <strain evidence="7 8">Pla163</strain>
    </source>
</reference>
<protein>
    <recommendedName>
        <fullName evidence="4">2-oxoisovalerate dehydrogenase subunit alpha</fullName>
        <ecNumber evidence="4">1.2.4.4</ecNumber>
    </recommendedName>
    <alternativeName>
        <fullName evidence="4">Branched-chain alpha-keto acid dehydrogenase E1 component alpha chain</fullName>
    </alternativeName>
</protein>
<dbReference type="EMBL" id="CP036290">
    <property type="protein sequence ID" value="QDU86195.1"/>
    <property type="molecule type" value="Genomic_DNA"/>
</dbReference>
<proteinExistence type="inferred from homology"/>
<evidence type="ECO:0000313" key="8">
    <source>
        <dbReference type="Proteomes" id="UP000319342"/>
    </source>
</evidence>
<dbReference type="Pfam" id="PF00676">
    <property type="entry name" value="E1_dh"/>
    <property type="match status" value="1"/>
</dbReference>
<evidence type="ECO:0000256" key="3">
    <source>
        <dbReference type="ARBA" id="ARBA00023052"/>
    </source>
</evidence>
<comment type="catalytic activity">
    <reaction evidence="4">
        <text>N(6)-[(R)-lipoyl]-L-lysyl-[protein] + 3-methyl-2-oxobutanoate + H(+) = N(6)-[(R)-S(8)-2-methylpropanoyldihydrolipoyl]-L-lysyl-[protein] + CO2</text>
        <dbReference type="Rhea" id="RHEA:13457"/>
        <dbReference type="Rhea" id="RHEA-COMP:10474"/>
        <dbReference type="Rhea" id="RHEA-COMP:10497"/>
        <dbReference type="ChEBI" id="CHEBI:11851"/>
        <dbReference type="ChEBI" id="CHEBI:15378"/>
        <dbReference type="ChEBI" id="CHEBI:16526"/>
        <dbReference type="ChEBI" id="CHEBI:83099"/>
        <dbReference type="ChEBI" id="CHEBI:83142"/>
        <dbReference type="EC" id="1.2.4.4"/>
    </reaction>
</comment>
<dbReference type="InterPro" id="IPR050771">
    <property type="entry name" value="Alpha-ketoacid_DH_E1_comp"/>
</dbReference>
<comment type="similarity">
    <text evidence="4">Belongs to the BCKDHA family.</text>
</comment>
<dbReference type="OrthoDB" id="9766715at2"/>
<evidence type="ECO:0000256" key="1">
    <source>
        <dbReference type="ARBA" id="ARBA00001964"/>
    </source>
</evidence>
<organism evidence="7 8">
    <name type="scientific">Rohdeia mirabilis</name>
    <dbReference type="NCBI Taxonomy" id="2528008"/>
    <lineage>
        <taxon>Bacteria</taxon>
        <taxon>Pseudomonadati</taxon>
        <taxon>Planctomycetota</taxon>
        <taxon>Planctomycetia</taxon>
        <taxon>Planctomycetia incertae sedis</taxon>
        <taxon>Rohdeia</taxon>
    </lineage>
</organism>
<dbReference type="Proteomes" id="UP000319342">
    <property type="component" value="Chromosome"/>
</dbReference>
<comment type="cofactor">
    <cofactor evidence="1 4">
        <name>thiamine diphosphate</name>
        <dbReference type="ChEBI" id="CHEBI:58937"/>
    </cofactor>
</comment>